<sequence length="169" mass="19666">MLPMLPRPVPSRLNTLRRRCFLFLIRASQRLIQHSVLPRHRLGHSRCHCPSPTLIIAYPDHPSYSRSSGKTLMPCPDRFRIRRADGSHATPARCTRSWPIIHYSFTSRLRFRDIVQTHPPILLVSYTILEELFPFTTRSSSRFTADTSNLGLKFVHNSDYQRRLHALPP</sequence>
<keyword evidence="2" id="KW-1185">Reference proteome</keyword>
<proteinExistence type="predicted"/>
<name>A0AAD9H4J8_9PEZI</name>
<dbReference type="Proteomes" id="UP001232148">
    <property type="component" value="Unassembled WGS sequence"/>
</dbReference>
<accession>A0AAD9H4J8</accession>
<reference evidence="1" key="1">
    <citation type="submission" date="2021-06" db="EMBL/GenBank/DDBJ databases">
        <title>Comparative genomics, transcriptomics and evolutionary studies reveal genomic signatures of adaptation to plant cell wall in hemibiotrophic fungi.</title>
        <authorList>
            <consortium name="DOE Joint Genome Institute"/>
            <person name="Baroncelli R."/>
            <person name="Diaz J.F."/>
            <person name="Benocci T."/>
            <person name="Peng M."/>
            <person name="Battaglia E."/>
            <person name="Haridas S."/>
            <person name="Andreopoulos W."/>
            <person name="Labutti K."/>
            <person name="Pangilinan J."/>
            <person name="Floch G.L."/>
            <person name="Makela M.R."/>
            <person name="Henrissat B."/>
            <person name="Grigoriev I.V."/>
            <person name="Crouch J.A."/>
            <person name="De Vries R.P."/>
            <person name="Sukno S.A."/>
            <person name="Thon M.R."/>
        </authorList>
    </citation>
    <scope>NUCLEOTIDE SEQUENCE</scope>
    <source>
        <strain evidence="1">MAFF235873</strain>
    </source>
</reference>
<gene>
    <name evidence="1" type="ORF">LX32DRAFT_260042</name>
</gene>
<evidence type="ECO:0000313" key="2">
    <source>
        <dbReference type="Proteomes" id="UP001232148"/>
    </source>
</evidence>
<dbReference type="AlphaFoldDB" id="A0AAD9H4J8"/>
<comment type="caution">
    <text evidence="1">The sequence shown here is derived from an EMBL/GenBank/DDBJ whole genome shotgun (WGS) entry which is preliminary data.</text>
</comment>
<dbReference type="EMBL" id="MU843112">
    <property type="protein sequence ID" value="KAK2021354.1"/>
    <property type="molecule type" value="Genomic_DNA"/>
</dbReference>
<evidence type="ECO:0000313" key="1">
    <source>
        <dbReference type="EMBL" id="KAK2021354.1"/>
    </source>
</evidence>
<organism evidence="1 2">
    <name type="scientific">Colletotrichum zoysiae</name>
    <dbReference type="NCBI Taxonomy" id="1216348"/>
    <lineage>
        <taxon>Eukaryota</taxon>
        <taxon>Fungi</taxon>
        <taxon>Dikarya</taxon>
        <taxon>Ascomycota</taxon>
        <taxon>Pezizomycotina</taxon>
        <taxon>Sordariomycetes</taxon>
        <taxon>Hypocreomycetidae</taxon>
        <taxon>Glomerellales</taxon>
        <taxon>Glomerellaceae</taxon>
        <taxon>Colletotrichum</taxon>
        <taxon>Colletotrichum graminicola species complex</taxon>
    </lineage>
</organism>
<protein>
    <submittedName>
        <fullName evidence="1">Uncharacterized protein</fullName>
    </submittedName>
</protein>